<accession>A0A0E0QRN2</accession>
<reference evidence="3" key="1">
    <citation type="submission" date="2013-06" db="EMBL/GenBank/DDBJ databases">
        <authorList>
            <person name="Zhao Q."/>
        </authorList>
    </citation>
    <scope>NUCLEOTIDE SEQUENCE</scope>
    <source>
        <strain evidence="3">cv. W1943</strain>
    </source>
</reference>
<name>A0A0E0QRN2_ORYRU</name>
<keyword evidence="1" id="KW-1133">Transmembrane helix</keyword>
<dbReference type="Proteomes" id="UP000008022">
    <property type="component" value="Unassembled WGS sequence"/>
</dbReference>
<keyword evidence="3" id="KW-1185">Reference proteome</keyword>
<proteinExistence type="predicted"/>
<dbReference type="EnsemblPlants" id="ORUFI09G11720.1">
    <property type="protein sequence ID" value="ORUFI09G11720.1"/>
    <property type="gene ID" value="ORUFI09G11720"/>
</dbReference>
<keyword evidence="1" id="KW-0472">Membrane</keyword>
<evidence type="ECO:0000313" key="3">
    <source>
        <dbReference type="Proteomes" id="UP000008022"/>
    </source>
</evidence>
<reference evidence="2" key="2">
    <citation type="submission" date="2015-06" db="UniProtKB">
        <authorList>
            <consortium name="EnsemblPlants"/>
        </authorList>
    </citation>
    <scope>IDENTIFICATION</scope>
</reference>
<sequence>MRCRRGDGGGSRRRWPTAAVEAVAAMARGGGGGCARGVAYCGGSWRRWRRMQWPRGQRQRVPVATGCDGGRLVAMAVATMDVAAAEEVRMATVRRQGLSVAGAAVAEGLETGLAQRGAADGIGGQLGARGITGGERRVKTQPGISWPDNDAPLEGVAVLSHPSKVVAGRKPNLDSFEPRRTAATVFLSLLFLKTSFWHPLGGDLVCAPLLVLWRSVTLSGGRSSASLLPGCVLALSVCGWWYFLLFFLVTTLLGYNLVIFFLLYQ</sequence>
<dbReference type="Gramene" id="ORUFI09G11720.1">
    <property type="protein sequence ID" value="ORUFI09G11720.1"/>
    <property type="gene ID" value="ORUFI09G11720"/>
</dbReference>
<evidence type="ECO:0000313" key="2">
    <source>
        <dbReference type="EnsemblPlants" id="ORUFI09G11720.1"/>
    </source>
</evidence>
<evidence type="ECO:0000256" key="1">
    <source>
        <dbReference type="SAM" id="Phobius"/>
    </source>
</evidence>
<organism evidence="2 3">
    <name type="scientific">Oryza rufipogon</name>
    <name type="common">Brownbeard rice</name>
    <name type="synonym">Asian wild rice</name>
    <dbReference type="NCBI Taxonomy" id="4529"/>
    <lineage>
        <taxon>Eukaryota</taxon>
        <taxon>Viridiplantae</taxon>
        <taxon>Streptophyta</taxon>
        <taxon>Embryophyta</taxon>
        <taxon>Tracheophyta</taxon>
        <taxon>Spermatophyta</taxon>
        <taxon>Magnoliopsida</taxon>
        <taxon>Liliopsida</taxon>
        <taxon>Poales</taxon>
        <taxon>Poaceae</taxon>
        <taxon>BOP clade</taxon>
        <taxon>Oryzoideae</taxon>
        <taxon>Oryzeae</taxon>
        <taxon>Oryzinae</taxon>
        <taxon>Oryza</taxon>
    </lineage>
</organism>
<dbReference type="HOGENOM" id="CLU_1051241_0_0_1"/>
<protein>
    <submittedName>
        <fullName evidence="2">Uncharacterized protein</fullName>
    </submittedName>
</protein>
<keyword evidence="1" id="KW-0812">Transmembrane</keyword>
<dbReference type="AlphaFoldDB" id="A0A0E0QRN2"/>
<feature type="transmembrane region" description="Helical" evidence="1">
    <location>
        <begin position="240"/>
        <end position="264"/>
    </location>
</feature>